<reference evidence="1 2" key="1">
    <citation type="submission" date="2017-04" db="EMBL/GenBank/DDBJ databases">
        <authorList>
            <person name="Afonso C.L."/>
            <person name="Miller P.J."/>
            <person name="Scott M.A."/>
            <person name="Spackman E."/>
            <person name="Goraichik I."/>
            <person name="Dimitrov K.M."/>
            <person name="Suarez D.L."/>
            <person name="Swayne D.E."/>
        </authorList>
    </citation>
    <scope>NUCLEOTIDE SEQUENCE [LARGE SCALE GENOMIC DNA]</scope>
    <source>
        <strain evidence="1 2">CGMCC 1.12511</strain>
    </source>
</reference>
<organism evidence="1 2">
    <name type="scientific">Janibacter indicus</name>
    <dbReference type="NCBI Taxonomy" id="857417"/>
    <lineage>
        <taxon>Bacteria</taxon>
        <taxon>Bacillati</taxon>
        <taxon>Actinomycetota</taxon>
        <taxon>Actinomycetes</taxon>
        <taxon>Micrococcales</taxon>
        <taxon>Intrasporangiaceae</taxon>
        <taxon>Janibacter</taxon>
    </lineage>
</organism>
<dbReference type="AlphaFoldDB" id="A0A1W1YS59"/>
<dbReference type="EMBL" id="FWXN01000002">
    <property type="protein sequence ID" value="SMC38979.1"/>
    <property type="molecule type" value="Genomic_DNA"/>
</dbReference>
<accession>A0A1W1YS59</accession>
<name>A0A1W1YS59_9MICO</name>
<dbReference type="Proteomes" id="UP000192634">
    <property type="component" value="Unassembled WGS sequence"/>
</dbReference>
<sequence length="84" mass="8806">MSLEYLRNVLADLEEAAERLHLAIVRKEVLEDMAALLSGRIPGNTVAEAFGATAVADVSPAVWLASTPLVRAVHAALAQGIVGD</sequence>
<evidence type="ECO:0000313" key="2">
    <source>
        <dbReference type="Proteomes" id="UP000192634"/>
    </source>
</evidence>
<proteinExistence type="predicted"/>
<protein>
    <submittedName>
        <fullName evidence="1">Uncharacterized protein</fullName>
    </submittedName>
</protein>
<evidence type="ECO:0000313" key="1">
    <source>
        <dbReference type="EMBL" id="SMC38979.1"/>
    </source>
</evidence>
<gene>
    <name evidence="1" type="ORF">SAMN06296429_102321</name>
</gene>